<evidence type="ECO:0000313" key="6">
    <source>
        <dbReference type="Proteomes" id="UP000247591"/>
    </source>
</evidence>
<dbReference type="Proteomes" id="UP000247591">
    <property type="component" value="Unassembled WGS sequence"/>
</dbReference>
<dbReference type="Pfam" id="PF07905">
    <property type="entry name" value="PucR"/>
    <property type="match status" value="1"/>
</dbReference>
<dbReference type="AlphaFoldDB" id="A0A318RQ97"/>
<dbReference type="InterPro" id="IPR012914">
    <property type="entry name" value="PucR_dom"/>
</dbReference>
<evidence type="ECO:0000259" key="4">
    <source>
        <dbReference type="Pfam" id="PF17853"/>
    </source>
</evidence>
<feature type="domain" description="Purine catabolism PurC-like" evidence="2">
    <location>
        <begin position="9"/>
        <end position="125"/>
    </location>
</feature>
<dbReference type="InterPro" id="IPR042070">
    <property type="entry name" value="PucR_C-HTH_sf"/>
</dbReference>
<protein>
    <submittedName>
        <fullName evidence="5">Purine catabolism regulator</fullName>
    </submittedName>
</protein>
<dbReference type="EMBL" id="QJSP01000002">
    <property type="protein sequence ID" value="PYE20103.1"/>
    <property type="molecule type" value="Genomic_DNA"/>
</dbReference>
<comment type="caution">
    <text evidence="5">The sequence shown here is derived from an EMBL/GenBank/DDBJ whole genome shotgun (WGS) entry which is preliminary data.</text>
</comment>
<dbReference type="OrthoDB" id="8450798at2"/>
<evidence type="ECO:0000313" key="5">
    <source>
        <dbReference type="EMBL" id="PYE20103.1"/>
    </source>
</evidence>
<dbReference type="Gene3D" id="1.10.10.2840">
    <property type="entry name" value="PucR C-terminal helix-turn-helix domain"/>
    <property type="match status" value="1"/>
</dbReference>
<dbReference type="InterPro" id="IPR051448">
    <property type="entry name" value="CdaR-like_regulators"/>
</dbReference>
<evidence type="ECO:0000259" key="2">
    <source>
        <dbReference type="Pfam" id="PF07905"/>
    </source>
</evidence>
<gene>
    <name evidence="5" type="ORF">DFR67_102241</name>
</gene>
<proteinExistence type="inferred from homology"/>
<feature type="domain" description="CdaR GGDEF-like" evidence="4">
    <location>
        <begin position="295"/>
        <end position="387"/>
    </location>
</feature>
<dbReference type="InterPro" id="IPR041522">
    <property type="entry name" value="CdaR_GGDEF"/>
</dbReference>
<evidence type="ECO:0000256" key="1">
    <source>
        <dbReference type="ARBA" id="ARBA00006754"/>
    </source>
</evidence>
<accession>A0A318RQ97</accession>
<comment type="similarity">
    <text evidence="1">Belongs to the CdaR family.</text>
</comment>
<evidence type="ECO:0000259" key="3">
    <source>
        <dbReference type="Pfam" id="PF13556"/>
    </source>
</evidence>
<organism evidence="5 6">
    <name type="scientific">Williamsia limnetica</name>
    <dbReference type="NCBI Taxonomy" id="882452"/>
    <lineage>
        <taxon>Bacteria</taxon>
        <taxon>Bacillati</taxon>
        <taxon>Actinomycetota</taxon>
        <taxon>Actinomycetes</taxon>
        <taxon>Mycobacteriales</taxon>
        <taxon>Nocardiaceae</taxon>
        <taxon>Williamsia</taxon>
    </lineage>
</organism>
<dbReference type="Pfam" id="PF17853">
    <property type="entry name" value="GGDEF_2"/>
    <property type="match status" value="1"/>
</dbReference>
<keyword evidence="6" id="KW-1185">Reference proteome</keyword>
<reference evidence="5 6" key="1">
    <citation type="submission" date="2018-06" db="EMBL/GenBank/DDBJ databases">
        <title>Genomic Encyclopedia of Type Strains, Phase IV (KMG-IV): sequencing the most valuable type-strain genomes for metagenomic binning, comparative biology and taxonomic classification.</title>
        <authorList>
            <person name="Goeker M."/>
        </authorList>
    </citation>
    <scope>NUCLEOTIDE SEQUENCE [LARGE SCALE GENOMIC DNA]</scope>
    <source>
        <strain evidence="5 6">DSM 45521</strain>
    </source>
</reference>
<name>A0A318RQ97_WILLI</name>
<dbReference type="PANTHER" id="PTHR33744:SF1">
    <property type="entry name" value="DNA-BINDING TRANSCRIPTIONAL ACTIVATOR ADER"/>
    <property type="match status" value="1"/>
</dbReference>
<dbReference type="RefSeq" id="WP_110468112.1">
    <property type="nucleotide sequence ID" value="NZ_QJSP01000002.1"/>
</dbReference>
<dbReference type="PANTHER" id="PTHR33744">
    <property type="entry name" value="CARBOHYDRATE DIACID REGULATOR"/>
    <property type="match status" value="1"/>
</dbReference>
<sequence>MTTTVRWLLGQRDLQLTLLGGAAGQDRDIDCALSSELPAPHEWLAGGELLLTTGLRLPDSAEDRRRYLTRLDETKIAGVGFGVGLGFDDVPGDLVDIADELGLPLVKVPLPVPFSAIARTVLDRIAAQRFDQFVRASHTQPRITRAVIAGGMPAVVRELADAIEQSVVLLDREQQVVSARPQALSGEELASVRAQISRDPAASSGVTMTDQRVITVQRISVAGNVFGHLVVLGDTPLGDLERVLVGHATSLLSLEHAKPGQVLRDQQALHADALTMAMAGPPPAAARNIVLRAADREGRVRAAVVQYSGVGGAQRAAASIATELQSRWRPVFVEQSGSEVVVLLRGEDQRGFAESVLGMVGVQGARGGLGTVASVDEIADSVRQARLSCVVAAEGEVVDLLAQGSVLSLEPVRRAFSGAHDTVLGPLLEYDRTHDGGLVATLRGYLLANGHWESAAATVGVHRHTLRNRVDRIEGLLRVDLTDARTRAELLLIILADPR</sequence>
<dbReference type="InterPro" id="IPR025736">
    <property type="entry name" value="PucR_C-HTH_dom"/>
</dbReference>
<dbReference type="Pfam" id="PF13556">
    <property type="entry name" value="HTH_30"/>
    <property type="match status" value="1"/>
</dbReference>
<feature type="domain" description="PucR C-terminal helix-turn-helix" evidence="3">
    <location>
        <begin position="438"/>
        <end position="494"/>
    </location>
</feature>